<proteinExistence type="predicted"/>
<organism evidence="1">
    <name type="scientific">marine metagenome</name>
    <dbReference type="NCBI Taxonomy" id="408172"/>
    <lineage>
        <taxon>unclassified sequences</taxon>
        <taxon>metagenomes</taxon>
        <taxon>ecological metagenomes</taxon>
    </lineage>
</organism>
<sequence>MNRRRANPRFLTPALTLWLMFLNAVPVVAQRPPGEQGSRNVHVLSHIPLGGGAPLANRPDLSGLDAMGRRTADIELEQDLDRPFVYVSSRFPPTSFSIISIEDPEHAEVIYKWTVDNPMLHQGSGALDGKYFKSNGRYYYVQSFQFGGGGPDSDLGAIVFDVTGLPDPSQVREVGRLQGPLQRGGFHNIFMYKHSDGRNLLFATVGEPSAHVYDMDLFLAGDDDFGLVGRVPNPDGTRGYHDYYIAYHPDSGQDRFYGAGAGGYYVYDITNLDDAQMLTSMTNIAGVRYGHTITPTPDGRYAVTEVEHRTAPLSIFDLKPGLDGDVPTISRPIGAWTANWKNFSHNHEVRWPYVFVAALDDGMQVFNMMDPTNPYTVGYYDTWDGPDGTLANPNSMFQGAWGVDVRNEDGVIVVSSFITGLWILKMDGFEGWNGEDWGMPNISSVQDWDNGPVPRFRPVS</sequence>
<dbReference type="EMBL" id="UINC01017681">
    <property type="protein sequence ID" value="SVA73593.1"/>
    <property type="molecule type" value="Genomic_DNA"/>
</dbReference>
<reference evidence="1" key="1">
    <citation type="submission" date="2018-05" db="EMBL/GenBank/DDBJ databases">
        <authorList>
            <person name="Lanie J.A."/>
            <person name="Ng W.-L."/>
            <person name="Kazmierczak K.M."/>
            <person name="Andrzejewski T.M."/>
            <person name="Davidsen T.M."/>
            <person name="Wayne K.J."/>
            <person name="Tettelin H."/>
            <person name="Glass J.I."/>
            <person name="Rusch D."/>
            <person name="Podicherti R."/>
            <person name="Tsui H.-C.T."/>
            <person name="Winkler M.E."/>
        </authorList>
    </citation>
    <scope>NUCLEOTIDE SEQUENCE</scope>
</reference>
<gene>
    <name evidence="1" type="ORF">METZ01_LOCUS126447</name>
</gene>
<dbReference type="AlphaFoldDB" id="A0A381YAS7"/>
<evidence type="ECO:0000313" key="1">
    <source>
        <dbReference type="EMBL" id="SVA73593.1"/>
    </source>
</evidence>
<accession>A0A381YAS7</accession>
<protein>
    <submittedName>
        <fullName evidence="1">Uncharacterized protein</fullName>
    </submittedName>
</protein>
<name>A0A381YAS7_9ZZZZ</name>
<dbReference type="SUPFAM" id="SSF82171">
    <property type="entry name" value="DPP6 N-terminal domain-like"/>
    <property type="match status" value="1"/>
</dbReference>